<accession>A0ABD5SKM6</accession>
<keyword evidence="4" id="KW-1185">Reference proteome</keyword>
<dbReference type="PROSITE" id="PS51257">
    <property type="entry name" value="PROKAR_LIPOPROTEIN"/>
    <property type="match status" value="1"/>
</dbReference>
<dbReference type="RefSeq" id="WP_273736718.1">
    <property type="nucleotide sequence ID" value="NZ_JAQIVI010000006.1"/>
</dbReference>
<feature type="transmembrane region" description="Helical" evidence="1">
    <location>
        <begin position="7"/>
        <end position="26"/>
    </location>
</feature>
<sequence length="124" mass="13399">MDTITKLTTGGNSAFGCWLIVAPFVFNTPAVGRWNDVLVGTTIALVAGYNYTRAIRRRPVNMLGAGFVTVLGCWLIVAPFVFGLESSPIWNDIISGTIVASFGSYNTYVATIADRSPPFRMTAE</sequence>
<keyword evidence="1" id="KW-0472">Membrane</keyword>
<evidence type="ECO:0000256" key="1">
    <source>
        <dbReference type="SAM" id="Phobius"/>
    </source>
</evidence>
<evidence type="ECO:0000313" key="4">
    <source>
        <dbReference type="Proteomes" id="UP001596383"/>
    </source>
</evidence>
<organism evidence="3 4">
    <name type="scientific">Natrinema soli</name>
    <dbReference type="NCBI Taxonomy" id="1930624"/>
    <lineage>
        <taxon>Archaea</taxon>
        <taxon>Methanobacteriati</taxon>
        <taxon>Methanobacteriota</taxon>
        <taxon>Stenosarchaea group</taxon>
        <taxon>Halobacteria</taxon>
        <taxon>Halobacteriales</taxon>
        <taxon>Natrialbaceae</taxon>
        <taxon>Natrinema</taxon>
    </lineage>
</organism>
<evidence type="ECO:0000259" key="2">
    <source>
        <dbReference type="Pfam" id="PF03779"/>
    </source>
</evidence>
<proteinExistence type="predicted"/>
<feature type="transmembrane region" description="Helical" evidence="1">
    <location>
        <begin position="32"/>
        <end position="51"/>
    </location>
</feature>
<dbReference type="Pfam" id="PF03779">
    <property type="entry name" value="SPW"/>
    <property type="match status" value="1"/>
</dbReference>
<feature type="transmembrane region" description="Helical" evidence="1">
    <location>
        <begin position="63"/>
        <end position="81"/>
    </location>
</feature>
<name>A0ABD5SKM6_9EURY</name>
<comment type="caution">
    <text evidence="3">The sequence shown here is derived from an EMBL/GenBank/DDBJ whole genome shotgun (WGS) entry which is preliminary data.</text>
</comment>
<gene>
    <name evidence="3" type="ORF">ACFQE6_00430</name>
</gene>
<keyword evidence="1" id="KW-1133">Transmembrane helix</keyword>
<dbReference type="Proteomes" id="UP001596383">
    <property type="component" value="Unassembled WGS sequence"/>
</dbReference>
<keyword evidence="1" id="KW-0812">Transmembrane</keyword>
<feature type="domain" description="SPW repeat-containing integral membrane" evidence="2">
    <location>
        <begin position="12"/>
        <end position="103"/>
    </location>
</feature>
<reference evidence="3 4" key="1">
    <citation type="journal article" date="2019" name="Int. J. Syst. Evol. Microbiol.">
        <title>The Global Catalogue of Microorganisms (GCM) 10K type strain sequencing project: providing services to taxonomists for standard genome sequencing and annotation.</title>
        <authorList>
            <consortium name="The Broad Institute Genomics Platform"/>
            <consortium name="The Broad Institute Genome Sequencing Center for Infectious Disease"/>
            <person name="Wu L."/>
            <person name="Ma J."/>
        </authorList>
    </citation>
    <scope>NUCLEOTIDE SEQUENCE [LARGE SCALE GENOMIC DNA]</scope>
    <source>
        <strain evidence="3 4">LMG 29247</strain>
    </source>
</reference>
<dbReference type="InterPro" id="IPR005530">
    <property type="entry name" value="SPW"/>
</dbReference>
<evidence type="ECO:0000313" key="3">
    <source>
        <dbReference type="EMBL" id="MFC6763600.1"/>
    </source>
</evidence>
<dbReference type="AlphaFoldDB" id="A0ABD5SKM6"/>
<feature type="transmembrane region" description="Helical" evidence="1">
    <location>
        <begin position="93"/>
        <end position="113"/>
    </location>
</feature>
<protein>
    <submittedName>
        <fullName evidence="3">SPW repeat protein</fullName>
    </submittedName>
</protein>
<dbReference type="EMBL" id="JBHSWV010000006">
    <property type="protein sequence ID" value="MFC6763600.1"/>
    <property type="molecule type" value="Genomic_DNA"/>
</dbReference>